<dbReference type="PANTHER" id="PTHR12964">
    <property type="entry name" value="NADH-UBIQUINONE OXIDOREDUCTASE B14 SUBUNIT"/>
    <property type="match status" value="1"/>
</dbReference>
<evidence type="ECO:0000256" key="3">
    <source>
        <dbReference type="ARBA" id="ARBA00011790"/>
    </source>
</evidence>
<reference evidence="15 16" key="1">
    <citation type="submission" date="2017-06" db="EMBL/GenBank/DDBJ databases">
        <title>A platform for efficient transgenesis in Macrostomum lignano, a flatworm model organism for stem cell research.</title>
        <authorList>
            <person name="Berezikov E."/>
        </authorList>
    </citation>
    <scope>NUCLEOTIDE SEQUENCE [LARGE SCALE GENOMIC DNA]</scope>
    <source>
        <strain evidence="15">DV1</strain>
        <tissue evidence="15">Whole organism</tissue>
    </source>
</reference>
<keyword evidence="5" id="KW-0813">Transport</keyword>
<evidence type="ECO:0000256" key="8">
    <source>
        <dbReference type="ARBA" id="ARBA00022982"/>
    </source>
</evidence>
<dbReference type="InterPro" id="IPR045299">
    <property type="entry name" value="Complex1_LYR_NDUFA6_LYRM6"/>
</dbReference>
<keyword evidence="8" id="KW-0249">Electron transport</keyword>
<evidence type="ECO:0000313" key="16">
    <source>
        <dbReference type="Proteomes" id="UP000215902"/>
    </source>
</evidence>
<comment type="function">
    <text evidence="13">Accessory subunit of the mitochondrial membrane respiratory chain NADH dehydrogenase (Complex I), that is believed to be not involved in catalysis. Required for proper complex I assembly. Complex I functions in the transfer of electrons from NADH to the respiratory chain. The immediate electron acceptor for the enzyme is believed to be ubiquinone.</text>
</comment>
<evidence type="ECO:0000256" key="10">
    <source>
        <dbReference type="ARBA" id="ARBA00023136"/>
    </source>
</evidence>
<evidence type="ECO:0000256" key="5">
    <source>
        <dbReference type="ARBA" id="ARBA00022448"/>
    </source>
</evidence>
<evidence type="ECO:0000256" key="11">
    <source>
        <dbReference type="ARBA" id="ARBA00030213"/>
    </source>
</evidence>
<dbReference type="AlphaFoldDB" id="A0A267FFC3"/>
<feature type="non-terminal residue" evidence="15">
    <location>
        <position position="1"/>
    </location>
</feature>
<evidence type="ECO:0000259" key="14">
    <source>
        <dbReference type="Pfam" id="PF05347"/>
    </source>
</evidence>
<proteinExistence type="inferred from homology"/>
<dbReference type="PANTHER" id="PTHR12964:SF0">
    <property type="entry name" value="NADH DEHYDROGENASE [UBIQUINONE] 1 ALPHA SUBCOMPLEX SUBUNIT 6"/>
    <property type="match status" value="1"/>
</dbReference>
<comment type="caution">
    <text evidence="15">The sequence shown here is derived from an EMBL/GenBank/DDBJ whole genome shotgun (WGS) entry which is preliminary data.</text>
</comment>
<sequence length="128" mass="15110">LMSSAGGTLIRQAVKEAKPVFSATSEDARRRVLNLYRAWFRQLPYIIREYDVPLTLPMCRRKLRENFEKYRQVNDIRVIDLLVAKGQMELVETAHMWKQKTHVMDYFKQTVTPKPTDFLGKFFDGKEP</sequence>
<keyword evidence="16" id="KW-1185">Reference proteome</keyword>
<dbReference type="GO" id="GO:0006979">
    <property type="term" value="P:response to oxidative stress"/>
    <property type="evidence" value="ECO:0007669"/>
    <property type="project" value="TreeGrafter"/>
</dbReference>
<keyword evidence="6" id="KW-0679">Respiratory chain</keyword>
<dbReference type="GO" id="GO:0005743">
    <property type="term" value="C:mitochondrial inner membrane"/>
    <property type="evidence" value="ECO:0007669"/>
    <property type="project" value="UniProtKB-SubCell"/>
</dbReference>
<comment type="subunit">
    <text evidence="3">Mammalian complex I is composed of 45 different subunits.</text>
</comment>
<keyword evidence="9" id="KW-0496">Mitochondrion</keyword>
<evidence type="ECO:0000256" key="2">
    <source>
        <dbReference type="ARBA" id="ARBA00009508"/>
    </source>
</evidence>
<evidence type="ECO:0000256" key="7">
    <source>
        <dbReference type="ARBA" id="ARBA00022792"/>
    </source>
</evidence>
<keyword evidence="10" id="KW-0472">Membrane</keyword>
<evidence type="ECO:0000256" key="12">
    <source>
        <dbReference type="ARBA" id="ARBA00032352"/>
    </source>
</evidence>
<organism evidence="15 16">
    <name type="scientific">Macrostomum lignano</name>
    <dbReference type="NCBI Taxonomy" id="282301"/>
    <lineage>
        <taxon>Eukaryota</taxon>
        <taxon>Metazoa</taxon>
        <taxon>Spiralia</taxon>
        <taxon>Lophotrochozoa</taxon>
        <taxon>Platyhelminthes</taxon>
        <taxon>Rhabditophora</taxon>
        <taxon>Macrostomorpha</taxon>
        <taxon>Macrostomida</taxon>
        <taxon>Macrostomidae</taxon>
        <taxon>Macrostomum</taxon>
    </lineage>
</organism>
<dbReference type="STRING" id="282301.A0A267FFC3"/>
<feature type="domain" description="Complex 1 LYR protein" evidence="14">
    <location>
        <begin position="30"/>
        <end position="90"/>
    </location>
</feature>
<evidence type="ECO:0000256" key="6">
    <source>
        <dbReference type="ARBA" id="ARBA00022660"/>
    </source>
</evidence>
<dbReference type="EMBL" id="NIVC01001089">
    <property type="protein sequence ID" value="PAA72491.1"/>
    <property type="molecule type" value="Genomic_DNA"/>
</dbReference>
<comment type="similarity">
    <text evidence="2">Belongs to the complex I LYR family.</text>
</comment>
<dbReference type="PIRSF" id="PIRSF006643">
    <property type="entry name" value="NDUA6"/>
    <property type="match status" value="1"/>
</dbReference>
<dbReference type="CDD" id="cd20266">
    <property type="entry name" value="Complex1_LYR_NDUFA6_LYRM6"/>
    <property type="match status" value="1"/>
</dbReference>
<evidence type="ECO:0000256" key="13">
    <source>
        <dbReference type="ARBA" id="ARBA00046116"/>
    </source>
</evidence>
<dbReference type="OrthoDB" id="14535at2759"/>
<dbReference type="Pfam" id="PF05347">
    <property type="entry name" value="Complex1_LYR"/>
    <property type="match status" value="1"/>
</dbReference>
<accession>A0A267FFC3</accession>
<dbReference type="GO" id="GO:0045271">
    <property type="term" value="C:respiratory chain complex I"/>
    <property type="evidence" value="ECO:0007669"/>
    <property type="project" value="InterPro"/>
</dbReference>
<comment type="subcellular location">
    <subcellularLocation>
        <location evidence="1">Mitochondrion inner membrane</location>
        <topology evidence="1">Peripheral membrane protein</topology>
        <orientation evidence="1">Matrix side</orientation>
    </subcellularLocation>
</comment>
<name>A0A267FFC3_9PLAT</name>
<gene>
    <name evidence="15" type="ORF">BOX15_Mlig026974g1</name>
</gene>
<protein>
    <recommendedName>
        <fullName evidence="4">NADH dehydrogenase [ubiquinone] 1 alpha subcomplex subunit 6</fullName>
    </recommendedName>
    <alternativeName>
        <fullName evidence="11">Complex I-B14</fullName>
    </alternativeName>
    <alternativeName>
        <fullName evidence="12">NADH-ubiquinone oxidoreductase B14 subunit</fullName>
    </alternativeName>
</protein>
<keyword evidence="7" id="KW-0999">Mitochondrion inner membrane</keyword>
<evidence type="ECO:0000313" key="15">
    <source>
        <dbReference type="EMBL" id="PAA72491.1"/>
    </source>
</evidence>
<evidence type="ECO:0000256" key="4">
    <source>
        <dbReference type="ARBA" id="ARBA00016386"/>
    </source>
</evidence>
<dbReference type="InterPro" id="IPR008011">
    <property type="entry name" value="Complex1_LYR_dom"/>
</dbReference>
<dbReference type="Proteomes" id="UP000215902">
    <property type="component" value="Unassembled WGS sequence"/>
</dbReference>
<dbReference type="InterPro" id="IPR016488">
    <property type="entry name" value="NADH_Ub_cplx-1_asu_su-6"/>
</dbReference>
<evidence type="ECO:0000256" key="9">
    <source>
        <dbReference type="ARBA" id="ARBA00023128"/>
    </source>
</evidence>
<evidence type="ECO:0000256" key="1">
    <source>
        <dbReference type="ARBA" id="ARBA00004443"/>
    </source>
</evidence>